<organism evidence="7 8">
    <name type="scientific">Cuscuta epithymum</name>
    <dbReference type="NCBI Taxonomy" id="186058"/>
    <lineage>
        <taxon>Eukaryota</taxon>
        <taxon>Viridiplantae</taxon>
        <taxon>Streptophyta</taxon>
        <taxon>Embryophyta</taxon>
        <taxon>Tracheophyta</taxon>
        <taxon>Spermatophyta</taxon>
        <taxon>Magnoliopsida</taxon>
        <taxon>eudicotyledons</taxon>
        <taxon>Gunneridae</taxon>
        <taxon>Pentapetalae</taxon>
        <taxon>asterids</taxon>
        <taxon>lamiids</taxon>
        <taxon>Solanales</taxon>
        <taxon>Convolvulaceae</taxon>
        <taxon>Cuscuteae</taxon>
        <taxon>Cuscuta</taxon>
        <taxon>Cuscuta subgen. Cuscuta</taxon>
    </lineage>
</organism>
<dbReference type="Proteomes" id="UP001152523">
    <property type="component" value="Unassembled WGS sequence"/>
</dbReference>
<evidence type="ECO:0000256" key="5">
    <source>
        <dbReference type="ARBA" id="ARBA00023316"/>
    </source>
</evidence>
<dbReference type="AlphaFoldDB" id="A0AAV0CAZ9"/>
<dbReference type="GO" id="GO:0071555">
    <property type="term" value="P:cell wall organization"/>
    <property type="evidence" value="ECO:0007669"/>
    <property type="project" value="UniProtKB-KW"/>
</dbReference>
<evidence type="ECO:0000256" key="2">
    <source>
        <dbReference type="ARBA" id="ARBA00004191"/>
    </source>
</evidence>
<dbReference type="SUPFAM" id="SSF53474">
    <property type="entry name" value="alpha/beta-Hydrolases"/>
    <property type="match status" value="1"/>
</dbReference>
<comment type="subcellular location">
    <subcellularLocation>
        <location evidence="2 6">Secreted</location>
        <location evidence="2 6">Cell wall</location>
    </subcellularLocation>
</comment>
<dbReference type="GO" id="GO:0009505">
    <property type="term" value="C:plant-type cell wall"/>
    <property type="evidence" value="ECO:0007669"/>
    <property type="project" value="TreeGrafter"/>
</dbReference>
<evidence type="ECO:0000256" key="1">
    <source>
        <dbReference type="ARBA" id="ARBA00003534"/>
    </source>
</evidence>
<proteinExistence type="inferred from homology"/>
<gene>
    <name evidence="7" type="ORF">CEPIT_LOCUS4356</name>
</gene>
<evidence type="ECO:0000313" key="7">
    <source>
        <dbReference type="EMBL" id="CAH9072574.1"/>
    </source>
</evidence>
<name>A0AAV0CAZ9_9ASTE</name>
<keyword evidence="6" id="KW-0964">Secreted</keyword>
<dbReference type="PANTHER" id="PTHR21562">
    <property type="entry name" value="NOTUM-RELATED"/>
    <property type="match status" value="1"/>
</dbReference>
<evidence type="ECO:0000256" key="3">
    <source>
        <dbReference type="ARBA" id="ARBA00005784"/>
    </source>
</evidence>
<reference evidence="7" key="1">
    <citation type="submission" date="2022-07" db="EMBL/GenBank/DDBJ databases">
        <authorList>
            <person name="Macas J."/>
            <person name="Novak P."/>
            <person name="Neumann P."/>
        </authorList>
    </citation>
    <scope>NUCLEOTIDE SEQUENCE</scope>
</reference>
<dbReference type="EC" id="3.1.1.-" evidence="6"/>
<dbReference type="Gene3D" id="3.40.50.1820">
    <property type="entry name" value="alpha/beta hydrolase"/>
    <property type="match status" value="1"/>
</dbReference>
<keyword evidence="4 6" id="KW-0134">Cell wall</keyword>
<accession>A0AAV0CAZ9</accession>
<dbReference type="EMBL" id="CAMAPF010000022">
    <property type="protein sequence ID" value="CAH9072574.1"/>
    <property type="molecule type" value="Genomic_DNA"/>
</dbReference>
<keyword evidence="8" id="KW-1185">Reference proteome</keyword>
<comment type="function">
    <text evidence="1 6">Hydrolyzes acetyl esters in homogalacturonan regions of pectin. In type I primary cell wall, galacturonic acid residues of pectin can be acetylated at the O-2 and O-3 positions. Decreasing the degree of acetylation of pectin gels in vitro alters their physical properties.</text>
</comment>
<evidence type="ECO:0000256" key="6">
    <source>
        <dbReference type="RuleBase" id="RU363114"/>
    </source>
</evidence>
<keyword evidence="6" id="KW-0378">Hydrolase</keyword>
<evidence type="ECO:0000256" key="4">
    <source>
        <dbReference type="ARBA" id="ARBA00022512"/>
    </source>
</evidence>
<dbReference type="PANTHER" id="PTHR21562:SF65">
    <property type="entry name" value="PECTIN ACETYLESTERASE"/>
    <property type="match status" value="1"/>
</dbReference>
<protein>
    <recommendedName>
        <fullName evidence="6">Pectin acetylesterase</fullName>
        <ecNumber evidence="6">3.1.1.-</ecNumber>
    </recommendedName>
</protein>
<dbReference type="InterPro" id="IPR029058">
    <property type="entry name" value="AB_hydrolase_fold"/>
</dbReference>
<comment type="caution">
    <text evidence="7">The sequence shown here is derived from an EMBL/GenBank/DDBJ whole genome shotgun (WGS) entry which is preliminary data.</text>
</comment>
<dbReference type="GO" id="GO:0052793">
    <property type="term" value="F:pectin acetylesterase activity"/>
    <property type="evidence" value="ECO:0007669"/>
    <property type="project" value="TreeGrafter"/>
</dbReference>
<keyword evidence="5 6" id="KW-0961">Cell wall biogenesis/degradation</keyword>
<dbReference type="Pfam" id="PF03283">
    <property type="entry name" value="PAE"/>
    <property type="match status" value="1"/>
</dbReference>
<sequence length="414" mass="46522">MYAVELERFTTYDSLFTLTYLVDSMKTSTTMLCCFILFAAYLVGTSKAEKNVTTILIKSAIADGAVCLDGSPPAYNWDAGHGSSAHNWLVHLGGGGWCLNSTIYEHHKEAYAGSCIKRAETDIGSSFRMSDHYPFNGIFSDKKNDTYFYNWNRVIVRYCDGASFSGDVDQPDPETKLFYRGARIYKAVINELMAKGMKDAQNVILAGGSAGGIGAMIHCDHFRSLFHPSVNVKCYADSSFFLKLRKDPKHAKYFKTVFGTVVELQQVAKALPAECISKRSAASCFFPKHLVKYIKTPIYFLNSAFDSYQIRTTFSERLHERIEKHTVTPSDMKLLRSFRQQLINALPTPSATNGYVVTSQFGHSFGPKSLKVPMFPQNTKSKTLEEALVQWFFNEGRFHIVDPNDEPFWNATAP</sequence>
<comment type="similarity">
    <text evidence="3 6">Belongs to the pectinacetylesterase family.</text>
</comment>
<evidence type="ECO:0000313" key="8">
    <source>
        <dbReference type="Proteomes" id="UP001152523"/>
    </source>
</evidence>
<dbReference type="InterPro" id="IPR004963">
    <property type="entry name" value="PAE/NOTUM"/>
</dbReference>